<proteinExistence type="predicted"/>
<organism evidence="2 3">
    <name type="scientific">Grus japonensis</name>
    <name type="common">Japanese crane</name>
    <name type="synonym">Red-crowned crane</name>
    <dbReference type="NCBI Taxonomy" id="30415"/>
    <lineage>
        <taxon>Eukaryota</taxon>
        <taxon>Metazoa</taxon>
        <taxon>Chordata</taxon>
        <taxon>Craniata</taxon>
        <taxon>Vertebrata</taxon>
        <taxon>Euteleostomi</taxon>
        <taxon>Archelosauria</taxon>
        <taxon>Archosauria</taxon>
        <taxon>Dinosauria</taxon>
        <taxon>Saurischia</taxon>
        <taxon>Theropoda</taxon>
        <taxon>Coelurosauria</taxon>
        <taxon>Aves</taxon>
        <taxon>Neognathae</taxon>
        <taxon>Neoaves</taxon>
        <taxon>Gruiformes</taxon>
        <taxon>Gruidae</taxon>
        <taxon>Grus</taxon>
    </lineage>
</organism>
<protein>
    <submittedName>
        <fullName evidence="2">Dynein heavy chain 11, axonemal</fullName>
    </submittedName>
</protein>
<dbReference type="Proteomes" id="UP001623348">
    <property type="component" value="Unassembled WGS sequence"/>
</dbReference>
<keyword evidence="3" id="KW-1185">Reference proteome</keyword>
<evidence type="ECO:0000313" key="3">
    <source>
        <dbReference type="Proteomes" id="UP001623348"/>
    </source>
</evidence>
<feature type="domain" description="Dynein heavy chain linker" evidence="1">
    <location>
        <begin position="134"/>
        <end position="249"/>
    </location>
</feature>
<dbReference type="EMBL" id="BAAFJT010000002">
    <property type="protein sequence ID" value="GAB0184529.1"/>
    <property type="molecule type" value="Genomic_DNA"/>
</dbReference>
<evidence type="ECO:0000259" key="1">
    <source>
        <dbReference type="Pfam" id="PF08393"/>
    </source>
</evidence>
<dbReference type="PANTHER" id="PTHR45703:SF12">
    <property type="entry name" value="DYNEIN AXONEMAL HEAVY CHAIN 11"/>
    <property type="match status" value="1"/>
</dbReference>
<dbReference type="InterPro" id="IPR013602">
    <property type="entry name" value="Dynein_heavy_linker"/>
</dbReference>
<accession>A0ABC9WGC1</accession>
<name>A0ABC9WGC1_GRUJA</name>
<reference evidence="2 3" key="1">
    <citation type="submission" date="2024-06" db="EMBL/GenBank/DDBJ databases">
        <title>The draft genome of Grus japonensis, version 3.</title>
        <authorList>
            <person name="Nabeshima K."/>
            <person name="Suzuki S."/>
            <person name="Onuma M."/>
        </authorList>
    </citation>
    <scope>NUCLEOTIDE SEQUENCE [LARGE SCALE GENOMIC DNA]</scope>
    <source>
        <strain evidence="2 3">451A</strain>
    </source>
</reference>
<dbReference type="Pfam" id="PF08393">
    <property type="entry name" value="DHC_N2"/>
    <property type="match status" value="1"/>
</dbReference>
<sequence>MNEEFLESCEVFRKRTYDPSDYGNMGNLKLFKADSPSASWKIYIEYIDDIVVEVLHNAIMHSLDDFLENTEESLKAAPLIQAQMILNGTEIQFKSSLEEEGGDGFYDLVGEVLGDVFQVPAQVKRIAAHLGSEHYQSSIDDSAKTQWRQINVEQMDVELRRFAKEMQSLDKEVCSWDVYKDLELKVKNLMSSLRAILELQNPAIRERHWCQVMRATGVRLSVAEGTTLTDLLGLQLHKVADEVQSIGDNTVIDLGTEKVAHHLTKLLDDIVDLKFQENIEESVDIALGMYAEKRSMFCSMTGVDAVVSWEGLL</sequence>
<dbReference type="AlphaFoldDB" id="A0ABC9WGC1"/>
<gene>
    <name evidence="2" type="ORF">GRJ2_000918200</name>
</gene>
<comment type="caution">
    <text evidence="2">The sequence shown here is derived from an EMBL/GenBank/DDBJ whole genome shotgun (WGS) entry which is preliminary data.</text>
</comment>
<dbReference type="Gene3D" id="1.10.287.2620">
    <property type="match status" value="1"/>
</dbReference>
<evidence type="ECO:0000313" key="2">
    <source>
        <dbReference type="EMBL" id="GAB0184529.1"/>
    </source>
</evidence>
<dbReference type="InterPro" id="IPR026983">
    <property type="entry name" value="DHC"/>
</dbReference>
<dbReference type="PANTHER" id="PTHR45703">
    <property type="entry name" value="DYNEIN HEAVY CHAIN"/>
    <property type="match status" value="1"/>
</dbReference>